<dbReference type="InterPro" id="IPR002305">
    <property type="entry name" value="aa-tRNA-synth_Ic"/>
</dbReference>
<dbReference type="EC" id="6.1.1.2" evidence="3"/>
<reference evidence="15" key="1">
    <citation type="submission" date="2017-02" db="UniProtKB">
        <authorList>
            <consortium name="WormBaseParasite"/>
        </authorList>
    </citation>
    <scope>IDENTIFICATION</scope>
</reference>
<evidence type="ECO:0000256" key="9">
    <source>
        <dbReference type="ARBA" id="ARBA00030268"/>
    </source>
</evidence>
<dbReference type="NCBIfam" id="TIGR00233">
    <property type="entry name" value="trpS"/>
    <property type="match status" value="1"/>
</dbReference>
<dbReference type="PANTHER" id="PTHR43766">
    <property type="entry name" value="TRYPTOPHAN--TRNA LIGASE, MITOCHONDRIAL"/>
    <property type="match status" value="1"/>
</dbReference>
<comment type="subcellular location">
    <subcellularLocation>
        <location evidence="1">Mitochondrion</location>
    </subcellularLocation>
</comment>
<protein>
    <recommendedName>
        <fullName evidence="3">tryptophan--tRNA ligase</fullName>
        <ecNumber evidence="3">6.1.1.2</ecNumber>
    </recommendedName>
    <alternativeName>
        <fullName evidence="9">Tryptophanyl-tRNA synthetase</fullName>
    </alternativeName>
</protein>
<dbReference type="Proteomes" id="UP000274756">
    <property type="component" value="Unassembled WGS sequence"/>
</dbReference>
<gene>
    <name evidence="12" type="ORF">DME_LOCUS2472</name>
</gene>
<comment type="similarity">
    <text evidence="2 10">Belongs to the class-I aminoacyl-tRNA synthetase family.</text>
</comment>
<dbReference type="PROSITE" id="PS00178">
    <property type="entry name" value="AA_TRNA_LIGASE_I"/>
    <property type="match status" value="1"/>
</dbReference>
<keyword evidence="14" id="KW-1185">Reference proteome</keyword>
<dbReference type="PANTHER" id="PTHR43766:SF1">
    <property type="entry name" value="TRYPTOPHAN--TRNA LIGASE, MITOCHONDRIAL"/>
    <property type="match status" value="1"/>
</dbReference>
<evidence type="ECO:0000256" key="3">
    <source>
        <dbReference type="ARBA" id="ARBA00013161"/>
    </source>
</evidence>
<keyword evidence="6 10" id="KW-0067">ATP-binding</keyword>
<evidence type="ECO:0000313" key="13">
    <source>
        <dbReference type="Proteomes" id="UP000038040"/>
    </source>
</evidence>
<dbReference type="AlphaFoldDB" id="A0A0N4UL43"/>
<dbReference type="OrthoDB" id="15808at2759"/>
<dbReference type="Proteomes" id="UP000038040">
    <property type="component" value="Unplaced"/>
</dbReference>
<dbReference type="WBParaSite" id="DME_0000849701-mRNA-1">
    <property type="protein sequence ID" value="DME_0000849701-mRNA-1"/>
    <property type="gene ID" value="DME_0000849701"/>
</dbReference>
<dbReference type="SUPFAM" id="SSF52374">
    <property type="entry name" value="Nucleotidylyl transferase"/>
    <property type="match status" value="1"/>
</dbReference>
<dbReference type="Pfam" id="PF00579">
    <property type="entry name" value="tRNA-synt_1b"/>
    <property type="match status" value="1"/>
</dbReference>
<keyword evidence="4 10" id="KW-0436">Ligase</keyword>
<evidence type="ECO:0000256" key="4">
    <source>
        <dbReference type="ARBA" id="ARBA00022598"/>
    </source>
</evidence>
<dbReference type="Gene3D" id="1.10.240.10">
    <property type="entry name" value="Tyrosyl-Transfer RNA Synthetase"/>
    <property type="match status" value="1"/>
</dbReference>
<name>A0A0N4UL43_DRAME</name>
<sequence length="392" mass="44789">MDLDIHFLLLLLLFSMANEYKMNPKIFLRFLMFGNYYCKKSLEQKFRKFGSFNTAKFPVVYFSGIQPTGVLHLGNYFGLVEPWINIQNSQPPANELFLSIVDYHAVSTGFLPREKLRSNIMKMAAALIACGVDPERSILFQQSAVSEHTNLMFIFGSIATVARLQKLSQYKDKSRKFKMGDVPTGLQIYPLLQAADILLYKATDVPVGQDQIQHLELTRDIAKNFNAAVQTNFFPIPNQVVPDFPRIRSLRDPTKKMSKSDFDTRSRLDISDSSKIILERCQKALSDMQSNITYDPENRPAISSLINLYSALTKQSQQDIINECSELDTKGFKEKLAKAIDHHFAPIREKYEALMSHDSDHLCEILEYGRQRAQKVALQNMAELKDLLGLRL</sequence>
<dbReference type="InterPro" id="IPR002306">
    <property type="entry name" value="Trp-tRNA-ligase"/>
</dbReference>
<evidence type="ECO:0000256" key="5">
    <source>
        <dbReference type="ARBA" id="ARBA00022741"/>
    </source>
</evidence>
<dbReference type="InterPro" id="IPR014729">
    <property type="entry name" value="Rossmann-like_a/b/a_fold"/>
</dbReference>
<dbReference type="STRING" id="318479.A0A0N4UL43"/>
<evidence type="ECO:0000256" key="6">
    <source>
        <dbReference type="ARBA" id="ARBA00022840"/>
    </source>
</evidence>
<keyword evidence="8 10" id="KW-0030">Aminoacyl-tRNA synthetase</keyword>
<evidence type="ECO:0000313" key="12">
    <source>
        <dbReference type="EMBL" id="VDN52499.1"/>
    </source>
</evidence>
<dbReference type="GO" id="GO:0004830">
    <property type="term" value="F:tryptophan-tRNA ligase activity"/>
    <property type="evidence" value="ECO:0007669"/>
    <property type="project" value="UniProtKB-EC"/>
</dbReference>
<keyword evidence="11" id="KW-0732">Signal</keyword>
<dbReference type="Gene3D" id="3.40.50.620">
    <property type="entry name" value="HUPs"/>
    <property type="match status" value="1"/>
</dbReference>
<feature type="signal peptide" evidence="11">
    <location>
        <begin position="1"/>
        <end position="19"/>
    </location>
</feature>
<evidence type="ECO:0000256" key="11">
    <source>
        <dbReference type="SAM" id="SignalP"/>
    </source>
</evidence>
<proteinExistence type="inferred from homology"/>
<evidence type="ECO:0000313" key="15">
    <source>
        <dbReference type="WBParaSite" id="DME_0000849701-mRNA-1"/>
    </source>
</evidence>
<dbReference type="EMBL" id="UYYG01000063">
    <property type="protein sequence ID" value="VDN52499.1"/>
    <property type="molecule type" value="Genomic_DNA"/>
</dbReference>
<evidence type="ECO:0000313" key="14">
    <source>
        <dbReference type="Proteomes" id="UP000274756"/>
    </source>
</evidence>
<reference evidence="12 14" key="2">
    <citation type="submission" date="2018-11" db="EMBL/GenBank/DDBJ databases">
        <authorList>
            <consortium name="Pathogen Informatics"/>
        </authorList>
    </citation>
    <scope>NUCLEOTIDE SEQUENCE [LARGE SCALE GENOMIC DNA]</scope>
</reference>
<evidence type="ECO:0000256" key="2">
    <source>
        <dbReference type="ARBA" id="ARBA00005594"/>
    </source>
</evidence>
<feature type="chain" id="PRO_5041121261" description="tryptophan--tRNA ligase" evidence="11">
    <location>
        <begin position="20"/>
        <end position="392"/>
    </location>
</feature>
<evidence type="ECO:0000256" key="7">
    <source>
        <dbReference type="ARBA" id="ARBA00022917"/>
    </source>
</evidence>
<dbReference type="GO" id="GO:0005759">
    <property type="term" value="C:mitochondrial matrix"/>
    <property type="evidence" value="ECO:0007669"/>
    <property type="project" value="TreeGrafter"/>
</dbReference>
<organism evidence="13 15">
    <name type="scientific">Dracunculus medinensis</name>
    <name type="common">Guinea worm</name>
    <dbReference type="NCBI Taxonomy" id="318479"/>
    <lineage>
        <taxon>Eukaryota</taxon>
        <taxon>Metazoa</taxon>
        <taxon>Ecdysozoa</taxon>
        <taxon>Nematoda</taxon>
        <taxon>Chromadorea</taxon>
        <taxon>Rhabditida</taxon>
        <taxon>Spirurina</taxon>
        <taxon>Dracunculoidea</taxon>
        <taxon>Dracunculidae</taxon>
        <taxon>Dracunculus</taxon>
    </lineage>
</organism>
<keyword evidence="5 10" id="KW-0547">Nucleotide-binding</keyword>
<dbReference type="InterPro" id="IPR001412">
    <property type="entry name" value="aa-tRNA-synth_I_CS"/>
</dbReference>
<evidence type="ECO:0000256" key="8">
    <source>
        <dbReference type="ARBA" id="ARBA00023146"/>
    </source>
</evidence>
<dbReference type="GO" id="GO:0070183">
    <property type="term" value="P:mitochondrial tryptophanyl-tRNA aminoacylation"/>
    <property type="evidence" value="ECO:0007669"/>
    <property type="project" value="TreeGrafter"/>
</dbReference>
<dbReference type="PRINTS" id="PR01039">
    <property type="entry name" value="TRNASYNTHTRP"/>
</dbReference>
<dbReference type="InterPro" id="IPR050203">
    <property type="entry name" value="Trp-tRNA_synthetase"/>
</dbReference>
<accession>A0A0N4UL43</accession>
<evidence type="ECO:0000256" key="1">
    <source>
        <dbReference type="ARBA" id="ARBA00004173"/>
    </source>
</evidence>
<dbReference type="CDD" id="cd00806">
    <property type="entry name" value="TrpRS_core"/>
    <property type="match status" value="1"/>
</dbReference>
<evidence type="ECO:0000256" key="10">
    <source>
        <dbReference type="RuleBase" id="RU363036"/>
    </source>
</evidence>
<dbReference type="GO" id="GO:0005524">
    <property type="term" value="F:ATP binding"/>
    <property type="evidence" value="ECO:0007669"/>
    <property type="project" value="UniProtKB-KW"/>
</dbReference>
<keyword evidence="7 10" id="KW-0648">Protein biosynthesis</keyword>
<dbReference type="FunFam" id="1.10.240.10:FF:000002">
    <property type="entry name" value="Tryptophan--tRNA ligase"/>
    <property type="match status" value="1"/>
</dbReference>